<feature type="domain" description="N-acetyltransferase" evidence="3">
    <location>
        <begin position="1"/>
        <end position="149"/>
    </location>
</feature>
<accession>A0A1N7M3K3</accession>
<dbReference type="PANTHER" id="PTHR43877">
    <property type="entry name" value="AMINOALKYLPHOSPHONATE N-ACETYLTRANSFERASE-RELATED-RELATED"/>
    <property type="match status" value="1"/>
</dbReference>
<organism evidence="4 5">
    <name type="scientific">Alicyclobacillus vulcanalis</name>
    <dbReference type="NCBI Taxonomy" id="252246"/>
    <lineage>
        <taxon>Bacteria</taxon>
        <taxon>Bacillati</taxon>
        <taxon>Bacillota</taxon>
        <taxon>Bacilli</taxon>
        <taxon>Bacillales</taxon>
        <taxon>Alicyclobacillaceae</taxon>
        <taxon>Alicyclobacillus</taxon>
    </lineage>
</organism>
<dbReference type="STRING" id="252246.SAMN05421799_104197"/>
<name>A0A1N7M3K3_9BACL</name>
<sequence>MRALKVTTDAELRDCLSIRRKVFIEEQNVPEELEMDEFDALGQAVHVLLYDEDGSPVATARFRPYRPGEQRVAKVQRVAVLSDARGRGLGKRVMEAVEALAREEGFSEIVLDAQLHAEPFYLKLGYRRASDDVFEDAGILHVRMQKELG</sequence>
<dbReference type="GO" id="GO:0016747">
    <property type="term" value="F:acyltransferase activity, transferring groups other than amino-acyl groups"/>
    <property type="evidence" value="ECO:0007669"/>
    <property type="project" value="InterPro"/>
</dbReference>
<dbReference type="SUPFAM" id="SSF55729">
    <property type="entry name" value="Acyl-CoA N-acyltransferases (Nat)"/>
    <property type="match status" value="1"/>
</dbReference>
<dbReference type="Gene3D" id="3.40.630.30">
    <property type="match status" value="1"/>
</dbReference>
<dbReference type="Proteomes" id="UP000186156">
    <property type="component" value="Unassembled WGS sequence"/>
</dbReference>
<dbReference type="PANTHER" id="PTHR43877:SF2">
    <property type="entry name" value="AMINOALKYLPHOSPHONATE N-ACETYLTRANSFERASE-RELATED"/>
    <property type="match status" value="1"/>
</dbReference>
<keyword evidence="2 4" id="KW-0012">Acyltransferase</keyword>
<dbReference type="EMBL" id="FTOO01000004">
    <property type="protein sequence ID" value="SIS80623.1"/>
    <property type="molecule type" value="Genomic_DNA"/>
</dbReference>
<protein>
    <submittedName>
        <fullName evidence="4">Predicted N-acyltransferase, GNAT family</fullName>
    </submittedName>
</protein>
<evidence type="ECO:0000259" key="3">
    <source>
        <dbReference type="PROSITE" id="PS51186"/>
    </source>
</evidence>
<dbReference type="Pfam" id="PF13673">
    <property type="entry name" value="Acetyltransf_10"/>
    <property type="match status" value="1"/>
</dbReference>
<dbReference type="RefSeq" id="WP_076346345.1">
    <property type="nucleotide sequence ID" value="NZ_FTOO01000004.1"/>
</dbReference>
<evidence type="ECO:0000313" key="4">
    <source>
        <dbReference type="EMBL" id="SIS80623.1"/>
    </source>
</evidence>
<gene>
    <name evidence="4" type="ORF">SAMN05421799_104197</name>
</gene>
<dbReference type="OrthoDB" id="9796171at2"/>
<keyword evidence="1 4" id="KW-0808">Transferase</keyword>
<evidence type="ECO:0000313" key="5">
    <source>
        <dbReference type="Proteomes" id="UP000186156"/>
    </source>
</evidence>
<dbReference type="PROSITE" id="PS51186">
    <property type="entry name" value="GNAT"/>
    <property type="match status" value="1"/>
</dbReference>
<proteinExistence type="predicted"/>
<dbReference type="AlphaFoldDB" id="A0A1N7M3K3"/>
<evidence type="ECO:0000256" key="1">
    <source>
        <dbReference type="ARBA" id="ARBA00022679"/>
    </source>
</evidence>
<dbReference type="InterPro" id="IPR016181">
    <property type="entry name" value="Acyl_CoA_acyltransferase"/>
</dbReference>
<dbReference type="InterPro" id="IPR050832">
    <property type="entry name" value="Bact_Acetyltransf"/>
</dbReference>
<evidence type="ECO:0000256" key="2">
    <source>
        <dbReference type="ARBA" id="ARBA00023315"/>
    </source>
</evidence>
<reference evidence="5" key="1">
    <citation type="submission" date="2017-01" db="EMBL/GenBank/DDBJ databases">
        <authorList>
            <person name="Varghese N."/>
            <person name="Submissions S."/>
        </authorList>
    </citation>
    <scope>NUCLEOTIDE SEQUENCE [LARGE SCALE GENOMIC DNA]</scope>
    <source>
        <strain evidence="5">DSM 16176</strain>
    </source>
</reference>
<dbReference type="CDD" id="cd04301">
    <property type="entry name" value="NAT_SF"/>
    <property type="match status" value="1"/>
</dbReference>
<dbReference type="InterPro" id="IPR000182">
    <property type="entry name" value="GNAT_dom"/>
</dbReference>
<keyword evidence="5" id="KW-1185">Reference proteome</keyword>